<gene>
    <name evidence="2" type="ORF">BDK61_3216</name>
</gene>
<name>A0A495R960_9EURY</name>
<keyword evidence="1" id="KW-0472">Membrane</keyword>
<reference evidence="2 3" key="1">
    <citation type="submission" date="2018-10" db="EMBL/GenBank/DDBJ databases">
        <title>Genomic Encyclopedia of Archaeal and Bacterial Type Strains, Phase II (KMG-II): from individual species to whole genera.</title>
        <authorList>
            <person name="Goeker M."/>
        </authorList>
    </citation>
    <scope>NUCLEOTIDE SEQUENCE [LARGE SCALE GENOMIC DNA]</scope>
    <source>
        <strain evidence="2 3">DSM 11927</strain>
    </source>
</reference>
<evidence type="ECO:0000313" key="3">
    <source>
        <dbReference type="Proteomes" id="UP000268233"/>
    </source>
</evidence>
<proteinExistence type="predicted"/>
<feature type="transmembrane region" description="Helical" evidence="1">
    <location>
        <begin position="49"/>
        <end position="70"/>
    </location>
</feature>
<evidence type="ECO:0000313" key="2">
    <source>
        <dbReference type="EMBL" id="RKS83822.1"/>
    </source>
</evidence>
<evidence type="ECO:0000256" key="1">
    <source>
        <dbReference type="SAM" id="Phobius"/>
    </source>
</evidence>
<feature type="transmembrane region" description="Helical" evidence="1">
    <location>
        <begin position="91"/>
        <end position="113"/>
    </location>
</feature>
<dbReference type="AlphaFoldDB" id="A0A495R960"/>
<sequence>MSPPIRSLAGDFAVLFSSLVLLGPLAFALLVGASRIVAGLTALTISDPLGTVGFGVAVLLALWLALEGAMVQRYGFEAMDRGGPFQRGARYLSVAVTTLAGLIVSVQLVALALPWAFKTQNTPTQVLSVLLVVALVATLYRILTAAREGYLHGSEQQR</sequence>
<dbReference type="EMBL" id="RBWW01000001">
    <property type="protein sequence ID" value="RKS83822.1"/>
    <property type="molecule type" value="Genomic_DNA"/>
</dbReference>
<feature type="transmembrane region" description="Helical" evidence="1">
    <location>
        <begin position="12"/>
        <end position="37"/>
    </location>
</feature>
<protein>
    <submittedName>
        <fullName evidence="2">Uncharacterized protein</fullName>
    </submittedName>
</protein>
<keyword evidence="1" id="KW-0812">Transmembrane</keyword>
<feature type="transmembrane region" description="Helical" evidence="1">
    <location>
        <begin position="125"/>
        <end position="143"/>
    </location>
</feature>
<dbReference type="Proteomes" id="UP000268233">
    <property type="component" value="Unassembled WGS sequence"/>
</dbReference>
<comment type="caution">
    <text evidence="2">The sequence shown here is derived from an EMBL/GenBank/DDBJ whole genome shotgun (WGS) entry which is preliminary data.</text>
</comment>
<keyword evidence="1" id="KW-1133">Transmembrane helix</keyword>
<keyword evidence="3" id="KW-1185">Reference proteome</keyword>
<accession>A0A495R960</accession>
<organism evidence="2 3">
    <name type="scientific">Haloarcula quadrata</name>
    <dbReference type="NCBI Taxonomy" id="182779"/>
    <lineage>
        <taxon>Archaea</taxon>
        <taxon>Methanobacteriati</taxon>
        <taxon>Methanobacteriota</taxon>
        <taxon>Stenosarchaea group</taxon>
        <taxon>Halobacteria</taxon>
        <taxon>Halobacteriales</taxon>
        <taxon>Haloarculaceae</taxon>
        <taxon>Haloarcula</taxon>
    </lineage>
</organism>
<dbReference type="RefSeq" id="WP_244209811.1">
    <property type="nucleotide sequence ID" value="NZ_RBWW01000001.1"/>
</dbReference>